<evidence type="ECO:0000313" key="3">
    <source>
        <dbReference type="Proteomes" id="UP000595420"/>
    </source>
</evidence>
<evidence type="ECO:0000256" key="1">
    <source>
        <dbReference type="SAM" id="MobiDB-lite"/>
    </source>
</evidence>
<dbReference type="Proteomes" id="UP000595420">
    <property type="component" value="Chromosome"/>
</dbReference>
<accession>A0A7T4WFB8</accession>
<reference evidence="2 3" key="1">
    <citation type="submission" date="2020-07" db="EMBL/GenBank/DDBJ databases">
        <title>Complete genome sequence analysis of Acidithiobacillus ferrivorans XJFY6S-08 reveals extreme environmental adaptation to alpine acid mine drainage.</title>
        <authorList>
            <person name="Yan L."/>
            <person name="Ni Y."/>
        </authorList>
    </citation>
    <scope>NUCLEOTIDE SEQUENCE [LARGE SCALE GENOMIC DNA]</scope>
    <source>
        <strain evidence="2 3">XJFY6S-08</strain>
    </source>
</reference>
<sequence>MTTYSEVIKEQMMAAEPINATRPELGLCTGQGLVDAAKRLRSFSSTVPPSQQWQQFITAQSDVYRIIFVADHFDYPDDLIDILGPRIMQAQEVIGSSKFYESKGRCAPGMREQRALENYFGSIASYLERLVVHIKTRALQPKQEEPGDHPIRPAQEAEDALELQRQSFDPFDAFASLEGCRLGED</sequence>
<dbReference type="RefSeq" id="WP_198661013.1">
    <property type="nucleotide sequence ID" value="NZ_CP059488.1"/>
</dbReference>
<proteinExistence type="predicted"/>
<protein>
    <submittedName>
        <fullName evidence="2">Uncharacterized protein</fullName>
    </submittedName>
</protein>
<dbReference type="EMBL" id="CP059488">
    <property type="protein sequence ID" value="QQD73581.1"/>
    <property type="molecule type" value="Genomic_DNA"/>
</dbReference>
<feature type="region of interest" description="Disordered" evidence="1">
    <location>
        <begin position="140"/>
        <end position="159"/>
    </location>
</feature>
<dbReference type="AlphaFoldDB" id="A0A7T4WFB8"/>
<name>A0A7T4WFB8_9PROT</name>
<organism evidence="2 3">
    <name type="scientific">Acidithiobacillus ferrivorans</name>
    <dbReference type="NCBI Taxonomy" id="160808"/>
    <lineage>
        <taxon>Bacteria</taxon>
        <taxon>Pseudomonadati</taxon>
        <taxon>Pseudomonadota</taxon>
        <taxon>Acidithiobacillia</taxon>
        <taxon>Acidithiobacillales</taxon>
        <taxon>Acidithiobacillaceae</taxon>
        <taxon>Acidithiobacillus</taxon>
    </lineage>
</organism>
<evidence type="ECO:0000313" key="2">
    <source>
        <dbReference type="EMBL" id="QQD73581.1"/>
    </source>
</evidence>
<feature type="compositionally biased region" description="Basic and acidic residues" evidence="1">
    <location>
        <begin position="142"/>
        <end position="151"/>
    </location>
</feature>
<gene>
    <name evidence="2" type="ORF">H2515_04735</name>
</gene>